<dbReference type="Proteomes" id="UP000198922">
    <property type="component" value="Unassembled WGS sequence"/>
</dbReference>
<keyword evidence="3" id="KW-1185">Reference proteome</keyword>
<name>A0A1G7G6Y1_9RHOB</name>
<dbReference type="RefSeq" id="WP_165612593.1">
    <property type="nucleotide sequence ID" value="NZ_FNAT01000004.1"/>
</dbReference>
<evidence type="ECO:0000259" key="1">
    <source>
        <dbReference type="Pfam" id="PF04230"/>
    </source>
</evidence>
<evidence type="ECO:0000313" key="2">
    <source>
        <dbReference type="EMBL" id="SDE83863.1"/>
    </source>
</evidence>
<reference evidence="3" key="1">
    <citation type="submission" date="2016-10" db="EMBL/GenBank/DDBJ databases">
        <authorList>
            <person name="Varghese N."/>
            <person name="Submissions S."/>
        </authorList>
    </citation>
    <scope>NUCLEOTIDE SEQUENCE [LARGE SCALE GENOMIC DNA]</scope>
    <source>
        <strain evidence="3">DSM 21424</strain>
    </source>
</reference>
<sequence>MAKDIGLFWYRRPDHRPNFGDDLSPLVLELATGRGVRHAALGRCEAMGIGSILQIAAKGPARLALGLRRLAGRPVAVWGSGLVKPRTLPRAGFDLLALRGPLTAEALGSVPGVPTGDPGLLARRMAGTGARRHDIGVVAHYVDKDRPELRELAALPGVALIDVEAPPREVIDRINGCRSIVSSSLHGLIVADALQIPCLRVRFSDRIVGGDFKYRDYCLGAGRPEFEAAPRPDPAALHARARSMTEAAPALSEAAVERLCDRLVAAARARFG</sequence>
<organism evidence="2 3">
    <name type="scientific">Limimaricola pyoseonensis</name>
    <dbReference type="NCBI Taxonomy" id="521013"/>
    <lineage>
        <taxon>Bacteria</taxon>
        <taxon>Pseudomonadati</taxon>
        <taxon>Pseudomonadota</taxon>
        <taxon>Alphaproteobacteria</taxon>
        <taxon>Rhodobacterales</taxon>
        <taxon>Paracoccaceae</taxon>
        <taxon>Limimaricola</taxon>
    </lineage>
</organism>
<gene>
    <name evidence="2" type="ORF">SAMN04488567_2754</name>
</gene>
<dbReference type="InterPro" id="IPR007345">
    <property type="entry name" value="Polysacch_pyruvyl_Trfase"/>
</dbReference>
<dbReference type="STRING" id="521013.SAMN04488567_2754"/>
<dbReference type="EMBL" id="FNAT01000004">
    <property type="protein sequence ID" value="SDE83863.1"/>
    <property type="molecule type" value="Genomic_DNA"/>
</dbReference>
<evidence type="ECO:0000313" key="3">
    <source>
        <dbReference type="Proteomes" id="UP000198922"/>
    </source>
</evidence>
<dbReference type="Pfam" id="PF04230">
    <property type="entry name" value="PS_pyruv_trans"/>
    <property type="match status" value="1"/>
</dbReference>
<proteinExistence type="predicted"/>
<keyword evidence="2" id="KW-0808">Transferase</keyword>
<protein>
    <submittedName>
        <fullName evidence="2">Polysaccharide pyruvyl transferase</fullName>
    </submittedName>
</protein>
<feature type="domain" description="Polysaccharide pyruvyl transferase" evidence="1">
    <location>
        <begin position="66"/>
        <end position="200"/>
    </location>
</feature>
<dbReference type="GO" id="GO:0016740">
    <property type="term" value="F:transferase activity"/>
    <property type="evidence" value="ECO:0007669"/>
    <property type="project" value="UniProtKB-KW"/>
</dbReference>
<dbReference type="AlphaFoldDB" id="A0A1G7G6Y1"/>
<accession>A0A1G7G6Y1</accession>